<keyword evidence="6 7" id="KW-0472">Membrane</keyword>
<dbReference type="EMBL" id="JTCM02000004">
    <property type="protein sequence ID" value="NEU71576.1"/>
    <property type="molecule type" value="Genomic_DNA"/>
</dbReference>
<dbReference type="AlphaFoldDB" id="A0A846H229"/>
<feature type="transmembrane region" description="Helical" evidence="7">
    <location>
        <begin position="228"/>
        <end position="251"/>
    </location>
</feature>
<feature type="transmembrane region" description="Helical" evidence="7">
    <location>
        <begin position="12"/>
        <end position="33"/>
    </location>
</feature>
<dbReference type="Pfam" id="PF02417">
    <property type="entry name" value="Chromate_transp"/>
    <property type="match status" value="2"/>
</dbReference>
<feature type="transmembrane region" description="Helical" evidence="7">
    <location>
        <begin position="356"/>
        <end position="375"/>
    </location>
</feature>
<name>A0A846H229_9CYAN</name>
<dbReference type="RefSeq" id="WP_039753923.1">
    <property type="nucleotide sequence ID" value="NZ_JTCM02000004.1"/>
</dbReference>
<dbReference type="PANTHER" id="PTHR33567">
    <property type="entry name" value="CHROMATE ION TRANSPORTER (EUROFUNG)"/>
    <property type="match status" value="1"/>
</dbReference>
<evidence type="ECO:0000256" key="7">
    <source>
        <dbReference type="SAM" id="Phobius"/>
    </source>
</evidence>
<accession>A0A846H229</accession>
<keyword evidence="3" id="KW-1003">Cell membrane</keyword>
<feature type="transmembrane region" description="Helical" evidence="7">
    <location>
        <begin position="73"/>
        <end position="103"/>
    </location>
</feature>
<feature type="transmembrane region" description="Helical" evidence="7">
    <location>
        <begin position="328"/>
        <end position="350"/>
    </location>
</feature>
<keyword evidence="9" id="KW-1185">Reference proteome</keyword>
<proteinExistence type="inferred from homology"/>
<dbReference type="Proteomes" id="UP000031549">
    <property type="component" value="Unassembled WGS sequence"/>
</dbReference>
<keyword evidence="5 7" id="KW-1133">Transmembrane helix</keyword>
<feature type="transmembrane region" description="Helical" evidence="7">
    <location>
        <begin position="382"/>
        <end position="400"/>
    </location>
</feature>
<sequence>MNSTLGRLSEVATLFFKLGIIGFGGPVAHIAMIEDEVVKRRQWMTREHFLDLLGATNLIPGPNSTEMAIHVGYVYAGWLGLIVAGVCFILPAVLITGVFAWIYVNYGNLPQVAPLLYGIKPAVLAVILDALWRLGKKAVKSRQMSAIALGVVVLLLLLKLNEVIALLIGGILGMIWLRSGDRNNTPPNTANFLIANLTTGAAFKTTAVSAATTAHTVTNVSLWKLGLFFLKVGSVLFGGGFVLVAFLEGGLVQEYGWLTQQQLLDAIAIGQFTPGPVLSTATFIGYIIAGVQGAIVATVGIFLPSFFFTAILNPLVPRLRASKWTSAFLDAVNVSAVALMFVVTLELAATTLIPKAAYVDFLAVAIAIISAVLLIRFRINAAWLVFGGAFIGWVASFLGYTR</sequence>
<dbReference type="GO" id="GO:0005886">
    <property type="term" value="C:plasma membrane"/>
    <property type="evidence" value="ECO:0007669"/>
    <property type="project" value="UniProtKB-SubCell"/>
</dbReference>
<evidence type="ECO:0000256" key="6">
    <source>
        <dbReference type="ARBA" id="ARBA00023136"/>
    </source>
</evidence>
<organism evidence="8 9">
    <name type="scientific">Hassallia byssoidea VB512170</name>
    <dbReference type="NCBI Taxonomy" id="1304833"/>
    <lineage>
        <taxon>Bacteria</taxon>
        <taxon>Bacillati</taxon>
        <taxon>Cyanobacteriota</taxon>
        <taxon>Cyanophyceae</taxon>
        <taxon>Nostocales</taxon>
        <taxon>Tolypothrichaceae</taxon>
        <taxon>Hassallia</taxon>
    </lineage>
</organism>
<evidence type="ECO:0000256" key="2">
    <source>
        <dbReference type="ARBA" id="ARBA00005262"/>
    </source>
</evidence>
<gene>
    <name evidence="8" type="primary">chrA</name>
    <name evidence="8" type="ORF">PI95_003005</name>
</gene>
<dbReference type="GO" id="GO:0015109">
    <property type="term" value="F:chromate transmembrane transporter activity"/>
    <property type="evidence" value="ECO:0007669"/>
    <property type="project" value="InterPro"/>
</dbReference>
<protein>
    <submittedName>
        <fullName evidence="8">Chromate efflux transporter</fullName>
    </submittedName>
</protein>
<feature type="transmembrane region" description="Helical" evidence="7">
    <location>
        <begin position="115"/>
        <end position="134"/>
    </location>
</feature>
<feature type="transmembrane region" description="Helical" evidence="7">
    <location>
        <begin position="146"/>
        <end position="177"/>
    </location>
</feature>
<feature type="transmembrane region" description="Helical" evidence="7">
    <location>
        <begin position="263"/>
        <end position="288"/>
    </location>
</feature>
<dbReference type="PANTHER" id="PTHR33567:SF3">
    <property type="entry name" value="CHROMATE ION TRANSPORTER (EUROFUNG)"/>
    <property type="match status" value="1"/>
</dbReference>
<evidence type="ECO:0000256" key="5">
    <source>
        <dbReference type="ARBA" id="ARBA00022989"/>
    </source>
</evidence>
<comment type="similarity">
    <text evidence="2">Belongs to the chromate ion transporter (CHR) (TC 2.A.51) family.</text>
</comment>
<dbReference type="PIRSF" id="PIRSF004810">
    <property type="entry name" value="ChrA"/>
    <property type="match status" value="1"/>
</dbReference>
<comment type="caution">
    <text evidence="8">The sequence shown here is derived from an EMBL/GenBank/DDBJ whole genome shotgun (WGS) entry which is preliminary data.</text>
</comment>
<feature type="transmembrane region" description="Helical" evidence="7">
    <location>
        <begin position="294"/>
        <end position="316"/>
    </location>
</feature>
<evidence type="ECO:0000313" key="9">
    <source>
        <dbReference type="Proteomes" id="UP000031549"/>
    </source>
</evidence>
<evidence type="ECO:0000256" key="4">
    <source>
        <dbReference type="ARBA" id="ARBA00022692"/>
    </source>
</evidence>
<evidence type="ECO:0000256" key="3">
    <source>
        <dbReference type="ARBA" id="ARBA00022475"/>
    </source>
</evidence>
<dbReference type="NCBIfam" id="TIGR00937">
    <property type="entry name" value="2A51"/>
    <property type="match status" value="1"/>
</dbReference>
<comment type="subcellular location">
    <subcellularLocation>
        <location evidence="1">Cell membrane</location>
        <topology evidence="1">Multi-pass membrane protein</topology>
    </subcellularLocation>
</comment>
<evidence type="ECO:0000313" key="8">
    <source>
        <dbReference type="EMBL" id="NEU71576.1"/>
    </source>
</evidence>
<dbReference type="InterPro" id="IPR014047">
    <property type="entry name" value="Chr_Tranpt_l_chain"/>
</dbReference>
<reference evidence="8 9" key="1">
    <citation type="journal article" date="2015" name="Genome Announc.">
        <title>Draft Genome Sequence of Cyanobacterium Hassallia byssoidea Strain VB512170, Isolated from Monuments in India.</title>
        <authorList>
            <person name="Singh D."/>
            <person name="Chandrababunaidu M.M."/>
            <person name="Panda A."/>
            <person name="Sen D."/>
            <person name="Bhattacharyya S."/>
            <person name="Adhikary S.P."/>
            <person name="Tripathy S."/>
        </authorList>
    </citation>
    <scope>NUCLEOTIDE SEQUENCE [LARGE SCALE GENOMIC DNA]</scope>
    <source>
        <strain evidence="8 9">VB512170</strain>
    </source>
</reference>
<keyword evidence="4 7" id="KW-0812">Transmembrane</keyword>
<dbReference type="InterPro" id="IPR003370">
    <property type="entry name" value="Chromate_transpt"/>
</dbReference>
<evidence type="ECO:0000256" key="1">
    <source>
        <dbReference type="ARBA" id="ARBA00004651"/>
    </source>
</evidence>